<keyword evidence="6" id="KW-0862">Zinc</keyword>
<dbReference type="Pfam" id="PF07687">
    <property type="entry name" value="M20_dimer"/>
    <property type="match status" value="1"/>
</dbReference>
<evidence type="ECO:0000259" key="18">
    <source>
        <dbReference type="Pfam" id="PF07687"/>
    </source>
</evidence>
<evidence type="ECO:0000256" key="10">
    <source>
        <dbReference type="ARBA" id="ARBA00038976"/>
    </source>
</evidence>
<dbReference type="InterPro" id="IPR002933">
    <property type="entry name" value="Peptidase_M20"/>
</dbReference>
<evidence type="ECO:0000256" key="11">
    <source>
        <dbReference type="ARBA" id="ARBA00044252"/>
    </source>
</evidence>
<keyword evidence="7" id="KW-0482">Metalloprotease</keyword>
<dbReference type="FunFam" id="3.40.630.10:FF:000015">
    <property type="entry name" value="Aminoacyl-histidine dipeptidase PepD"/>
    <property type="match status" value="1"/>
</dbReference>
<gene>
    <name evidence="19" type="ORF">H9824_03825</name>
</gene>
<evidence type="ECO:0000256" key="8">
    <source>
        <dbReference type="ARBA" id="ARBA00023285"/>
    </source>
</evidence>
<evidence type="ECO:0000256" key="9">
    <source>
        <dbReference type="ARBA" id="ARBA00036421"/>
    </source>
</evidence>
<evidence type="ECO:0000313" key="19">
    <source>
        <dbReference type="EMBL" id="HIY87821.1"/>
    </source>
</evidence>
<dbReference type="SUPFAM" id="SSF53187">
    <property type="entry name" value="Zn-dependent exopeptidases"/>
    <property type="match status" value="1"/>
</dbReference>
<organism evidence="19 20">
    <name type="scientific">Candidatus Bacteroides pullicola</name>
    <dbReference type="NCBI Taxonomy" id="2838475"/>
    <lineage>
        <taxon>Bacteria</taxon>
        <taxon>Pseudomonadati</taxon>
        <taxon>Bacteroidota</taxon>
        <taxon>Bacteroidia</taxon>
        <taxon>Bacteroidales</taxon>
        <taxon>Bacteroidaceae</taxon>
        <taxon>Bacteroides</taxon>
    </lineage>
</organism>
<comment type="catalytic activity">
    <reaction evidence="9">
        <text>Hydrolysis of dipeptides, preferentially hydrophobic dipeptides including prolyl amino acids.</text>
        <dbReference type="EC" id="3.4.13.18"/>
    </reaction>
</comment>
<accession>A0A9D2CL58</accession>
<dbReference type="Proteomes" id="UP000886851">
    <property type="component" value="Unassembled WGS sequence"/>
</dbReference>
<dbReference type="GO" id="GO:0006508">
    <property type="term" value="P:proteolysis"/>
    <property type="evidence" value="ECO:0007669"/>
    <property type="project" value="UniProtKB-KW"/>
</dbReference>
<keyword evidence="8" id="KW-0170">Cobalt</keyword>
<evidence type="ECO:0000313" key="20">
    <source>
        <dbReference type="Proteomes" id="UP000886851"/>
    </source>
</evidence>
<dbReference type="NCBIfam" id="TIGR01893">
    <property type="entry name" value="aa-his-dipept"/>
    <property type="match status" value="1"/>
</dbReference>
<dbReference type="InterPro" id="IPR001160">
    <property type="entry name" value="Peptidase_M20C"/>
</dbReference>
<evidence type="ECO:0000256" key="16">
    <source>
        <dbReference type="ARBA" id="ARBA00077688"/>
    </source>
</evidence>
<evidence type="ECO:0000256" key="12">
    <source>
        <dbReference type="ARBA" id="ARBA00061423"/>
    </source>
</evidence>
<dbReference type="PANTHER" id="PTHR43501:SF1">
    <property type="entry name" value="CYTOSOL NON-SPECIFIC DIPEPTIDASE"/>
    <property type="match status" value="1"/>
</dbReference>
<dbReference type="EMBL" id="DXCV01000032">
    <property type="protein sequence ID" value="HIY87821.1"/>
    <property type="molecule type" value="Genomic_DNA"/>
</dbReference>
<dbReference type="GO" id="GO:0070573">
    <property type="term" value="F:metallodipeptidase activity"/>
    <property type="evidence" value="ECO:0007669"/>
    <property type="project" value="TreeGrafter"/>
</dbReference>
<dbReference type="FunFam" id="3.40.630.10:FF:000018">
    <property type="entry name" value="Aminoacyl-histidine dipeptidase PepD"/>
    <property type="match status" value="1"/>
</dbReference>
<feature type="domain" description="Peptidase M20 dimerisation" evidence="18">
    <location>
        <begin position="207"/>
        <end position="291"/>
    </location>
</feature>
<comment type="similarity">
    <text evidence="12">Belongs to the peptidase M20C family.</text>
</comment>
<dbReference type="AlphaFoldDB" id="A0A9D2CL58"/>
<evidence type="ECO:0000256" key="13">
    <source>
        <dbReference type="ARBA" id="ARBA00071271"/>
    </source>
</evidence>
<evidence type="ECO:0000256" key="14">
    <source>
        <dbReference type="ARBA" id="ARBA00075285"/>
    </source>
</evidence>
<keyword evidence="5" id="KW-0378">Hydrolase</keyword>
<protein>
    <recommendedName>
        <fullName evidence="13">Cytosol non-specific dipeptidase</fullName>
        <ecNumber evidence="10">3.4.13.18</ecNumber>
    </recommendedName>
    <alternativeName>
        <fullName evidence="16">Aminoacyl-histidine dipeptidase</fullName>
    </alternativeName>
    <alternativeName>
        <fullName evidence="15">Beta-alanyl-histidine dipeptidase</fullName>
    </alternativeName>
    <alternativeName>
        <fullName evidence="14">Carnosinase</fullName>
    </alternativeName>
    <alternativeName>
        <fullName evidence="11">Peptidase D</fullName>
    </alternativeName>
    <alternativeName>
        <fullName evidence="17">Xaa-His dipeptidase</fullName>
    </alternativeName>
</protein>
<evidence type="ECO:0000256" key="2">
    <source>
        <dbReference type="ARBA" id="ARBA00001947"/>
    </source>
</evidence>
<comment type="cofactor">
    <cofactor evidence="2">
        <name>Zn(2+)</name>
        <dbReference type="ChEBI" id="CHEBI:29105"/>
    </cofactor>
</comment>
<evidence type="ECO:0000256" key="7">
    <source>
        <dbReference type="ARBA" id="ARBA00023049"/>
    </source>
</evidence>
<keyword evidence="3" id="KW-0645">Protease</keyword>
<dbReference type="PRINTS" id="PR00934">
    <property type="entry name" value="XHISDIPTASE"/>
</dbReference>
<proteinExistence type="inferred from homology"/>
<dbReference type="PIRSF" id="PIRSF016599">
    <property type="entry name" value="Xaa-His_dipept"/>
    <property type="match status" value="1"/>
</dbReference>
<dbReference type="InterPro" id="IPR011650">
    <property type="entry name" value="Peptidase_M20_dimer"/>
</dbReference>
<dbReference type="GO" id="GO:0046872">
    <property type="term" value="F:metal ion binding"/>
    <property type="evidence" value="ECO:0007669"/>
    <property type="project" value="UniProtKB-KW"/>
</dbReference>
<evidence type="ECO:0000256" key="3">
    <source>
        <dbReference type="ARBA" id="ARBA00022670"/>
    </source>
</evidence>
<dbReference type="Gene3D" id="3.40.630.10">
    <property type="entry name" value="Zn peptidases"/>
    <property type="match status" value="2"/>
</dbReference>
<dbReference type="CDD" id="cd03890">
    <property type="entry name" value="M20_pepD"/>
    <property type="match status" value="1"/>
</dbReference>
<dbReference type="PANTHER" id="PTHR43501">
    <property type="entry name" value="CYTOSOL NON-SPECIFIC DIPEPTIDASE"/>
    <property type="match status" value="1"/>
</dbReference>
<dbReference type="Pfam" id="PF01546">
    <property type="entry name" value="Peptidase_M20"/>
    <property type="match status" value="1"/>
</dbReference>
<evidence type="ECO:0000256" key="17">
    <source>
        <dbReference type="ARBA" id="ARBA00078074"/>
    </source>
</evidence>
<name>A0A9D2CL58_9BACE</name>
<sequence>MELKNMKSADVFRYFEEICQVPRPSKKEEKIIAYLQNFGKQHGLETLTDEAGNILMKKPATPGMENRKTVALQAHTDMVCEKNNDVQHDFLNDPIQTFVEGEWMKAKGTTLGADNGIGIATALAVLTDDTLEHGPLECLFTVDEETGLTGAFALQEGFLHADILLNLDSEDEGELFIGCAGGVDSVGEFTYQEVEVPQGYFYVKVQVKGLKGGHSGGDIHLGRANANKLLTRFLNHARKTHDMYLCEIDGGNLRNAIAREAYALIAIPEADKHALRTELNLFAAEVEAEYATSDPDIEFVLESEPATGKAIDPDTTRRLLQTIQALPHGVIAMSQDIPGLVETSTNLASVKMKPGNVIRIETSQRSSIASAKADIADTVRTAFELAGASVSHSEGYPGWKPNPHSEILEIATASYLRLFHTEAKVKAIHAGLECGLFLDKYPTLDMISFGPTLQGVHSPDERMHIPSVERFWLHLTDILKHIPEKA</sequence>
<reference evidence="19" key="1">
    <citation type="journal article" date="2021" name="PeerJ">
        <title>Extensive microbial diversity within the chicken gut microbiome revealed by metagenomics and culture.</title>
        <authorList>
            <person name="Gilroy R."/>
            <person name="Ravi A."/>
            <person name="Getino M."/>
            <person name="Pursley I."/>
            <person name="Horton D.L."/>
            <person name="Alikhan N.F."/>
            <person name="Baker D."/>
            <person name="Gharbi K."/>
            <person name="Hall N."/>
            <person name="Watson M."/>
            <person name="Adriaenssens E.M."/>
            <person name="Foster-Nyarko E."/>
            <person name="Jarju S."/>
            <person name="Secka A."/>
            <person name="Antonio M."/>
            <person name="Oren A."/>
            <person name="Chaudhuri R.R."/>
            <person name="La Ragione R."/>
            <person name="Hildebrand F."/>
            <person name="Pallen M.J."/>
        </authorList>
    </citation>
    <scope>NUCLEOTIDE SEQUENCE</scope>
    <source>
        <strain evidence="19">Gambia2-208</strain>
    </source>
</reference>
<evidence type="ECO:0000256" key="1">
    <source>
        <dbReference type="ARBA" id="ARBA00001941"/>
    </source>
</evidence>
<keyword evidence="4" id="KW-0479">Metal-binding</keyword>
<comment type="cofactor">
    <cofactor evidence="1">
        <name>Co(2+)</name>
        <dbReference type="ChEBI" id="CHEBI:48828"/>
    </cofactor>
</comment>
<reference evidence="19" key="2">
    <citation type="submission" date="2021-04" db="EMBL/GenBank/DDBJ databases">
        <authorList>
            <person name="Gilroy R."/>
        </authorList>
    </citation>
    <scope>NUCLEOTIDE SEQUENCE</scope>
    <source>
        <strain evidence="19">Gambia2-208</strain>
    </source>
</reference>
<evidence type="ECO:0000256" key="15">
    <source>
        <dbReference type="ARBA" id="ARBA00076004"/>
    </source>
</evidence>
<evidence type="ECO:0000256" key="5">
    <source>
        <dbReference type="ARBA" id="ARBA00022801"/>
    </source>
</evidence>
<dbReference type="EC" id="3.4.13.18" evidence="10"/>
<evidence type="ECO:0000256" key="6">
    <source>
        <dbReference type="ARBA" id="ARBA00022833"/>
    </source>
</evidence>
<dbReference type="GO" id="GO:0005829">
    <property type="term" value="C:cytosol"/>
    <property type="evidence" value="ECO:0007669"/>
    <property type="project" value="TreeGrafter"/>
</dbReference>
<evidence type="ECO:0000256" key="4">
    <source>
        <dbReference type="ARBA" id="ARBA00022723"/>
    </source>
</evidence>
<comment type="caution">
    <text evidence="19">The sequence shown here is derived from an EMBL/GenBank/DDBJ whole genome shotgun (WGS) entry which is preliminary data.</text>
</comment>